<name>A0ABY1RGX0_9MICO</name>
<dbReference type="PANTHER" id="PTHR43643:SF6">
    <property type="entry name" value="HISTIDINOL-PHOSPHATE AMINOTRANSFERASE"/>
    <property type="match status" value="1"/>
</dbReference>
<evidence type="ECO:0000256" key="9">
    <source>
        <dbReference type="ARBA" id="ARBA00047481"/>
    </source>
</evidence>
<evidence type="ECO:0000256" key="2">
    <source>
        <dbReference type="ARBA" id="ARBA00007970"/>
    </source>
</evidence>
<evidence type="ECO:0000313" key="12">
    <source>
        <dbReference type="Proteomes" id="UP000194464"/>
    </source>
</evidence>
<dbReference type="InterPro" id="IPR015421">
    <property type="entry name" value="PyrdxlP-dep_Trfase_major"/>
</dbReference>
<dbReference type="PANTHER" id="PTHR43643">
    <property type="entry name" value="HISTIDINOL-PHOSPHATE AMINOTRANSFERASE 2"/>
    <property type="match status" value="1"/>
</dbReference>
<dbReference type="EMBL" id="FXWJ01000005">
    <property type="protein sequence ID" value="SMQ73943.1"/>
    <property type="molecule type" value="Genomic_DNA"/>
</dbReference>
<evidence type="ECO:0000256" key="6">
    <source>
        <dbReference type="ARBA" id="ARBA00022679"/>
    </source>
</evidence>
<dbReference type="GO" id="GO:0008483">
    <property type="term" value="F:transaminase activity"/>
    <property type="evidence" value="ECO:0007669"/>
    <property type="project" value="UniProtKB-KW"/>
</dbReference>
<organism evidence="11 12">
    <name type="scientific">Plantibacter elymi</name>
    <name type="common">nom. nud.</name>
    <dbReference type="NCBI Taxonomy" id="199708"/>
    <lineage>
        <taxon>Bacteria</taxon>
        <taxon>Bacillati</taxon>
        <taxon>Actinomycetota</taxon>
        <taxon>Actinomycetes</taxon>
        <taxon>Micrococcales</taxon>
        <taxon>Microbacteriaceae</taxon>
        <taxon>Plantibacter</taxon>
    </lineage>
</organism>
<comment type="pathway">
    <text evidence="1">Amino-acid biosynthesis; L-histidine biosynthesis; L-histidine from 5-phospho-alpha-D-ribose 1-diphosphate: step 7/9.</text>
</comment>
<evidence type="ECO:0000256" key="3">
    <source>
        <dbReference type="ARBA" id="ARBA00012748"/>
    </source>
</evidence>
<dbReference type="InterPro" id="IPR015422">
    <property type="entry name" value="PyrdxlP-dep_Trfase_small"/>
</dbReference>
<evidence type="ECO:0000259" key="10">
    <source>
        <dbReference type="Pfam" id="PF00155"/>
    </source>
</evidence>
<dbReference type="RefSeq" id="WP_086475049.1">
    <property type="nucleotide sequence ID" value="NZ_FXWJ01000005.1"/>
</dbReference>
<gene>
    <name evidence="11" type="ORF">SAMN06295909_3491</name>
</gene>
<evidence type="ECO:0000256" key="1">
    <source>
        <dbReference type="ARBA" id="ARBA00005011"/>
    </source>
</evidence>
<evidence type="ECO:0000256" key="8">
    <source>
        <dbReference type="ARBA" id="ARBA00023102"/>
    </source>
</evidence>
<dbReference type="Gene3D" id="3.40.640.10">
    <property type="entry name" value="Type I PLP-dependent aspartate aminotransferase-like (Major domain)"/>
    <property type="match status" value="1"/>
</dbReference>
<keyword evidence="6" id="KW-0808">Transferase</keyword>
<dbReference type="EC" id="2.6.1.9" evidence="3"/>
<comment type="catalytic activity">
    <reaction evidence="9">
        <text>L-histidinol phosphate + 2-oxoglutarate = 3-(imidazol-4-yl)-2-oxopropyl phosphate + L-glutamate</text>
        <dbReference type="Rhea" id="RHEA:23744"/>
        <dbReference type="ChEBI" id="CHEBI:16810"/>
        <dbReference type="ChEBI" id="CHEBI:29985"/>
        <dbReference type="ChEBI" id="CHEBI:57766"/>
        <dbReference type="ChEBI" id="CHEBI:57980"/>
        <dbReference type="EC" id="2.6.1.9"/>
    </reaction>
</comment>
<keyword evidence="4 11" id="KW-0032">Aminotransferase</keyword>
<comment type="caution">
    <text evidence="11">The sequence shown here is derived from an EMBL/GenBank/DDBJ whole genome shotgun (WGS) entry which is preliminary data.</text>
</comment>
<dbReference type="SUPFAM" id="SSF53383">
    <property type="entry name" value="PLP-dependent transferases"/>
    <property type="match status" value="1"/>
</dbReference>
<evidence type="ECO:0000256" key="4">
    <source>
        <dbReference type="ARBA" id="ARBA00022576"/>
    </source>
</evidence>
<evidence type="ECO:0000313" key="11">
    <source>
        <dbReference type="EMBL" id="SMQ73943.1"/>
    </source>
</evidence>
<keyword evidence="12" id="KW-1185">Reference proteome</keyword>
<reference evidence="11 12" key="1">
    <citation type="submission" date="2017-04" db="EMBL/GenBank/DDBJ databases">
        <authorList>
            <person name="Varghese N."/>
            <person name="Submissions S."/>
        </authorList>
    </citation>
    <scope>NUCLEOTIDE SEQUENCE [LARGE SCALE GENOMIC DNA]</scope>
    <source>
        <strain evidence="11 12">VKM Ac-1784</strain>
    </source>
</reference>
<comment type="similarity">
    <text evidence="2">Belongs to the class-II pyridoxal-phosphate-dependent aminotransferase family. Histidinol-phosphate aminotransferase subfamily.</text>
</comment>
<keyword evidence="8" id="KW-0368">Histidine biosynthesis</keyword>
<dbReference type="InterPro" id="IPR004839">
    <property type="entry name" value="Aminotransferase_I/II_large"/>
</dbReference>
<protein>
    <recommendedName>
        <fullName evidence="3">histidinol-phosphate transaminase</fullName>
        <ecNumber evidence="3">2.6.1.9</ecNumber>
    </recommendedName>
</protein>
<evidence type="ECO:0000256" key="7">
    <source>
        <dbReference type="ARBA" id="ARBA00022898"/>
    </source>
</evidence>
<keyword evidence="7" id="KW-0663">Pyridoxal phosphate</keyword>
<feature type="domain" description="Aminotransferase class I/classII large" evidence="10">
    <location>
        <begin position="25"/>
        <end position="311"/>
    </location>
</feature>
<keyword evidence="5" id="KW-0028">Amino-acid biosynthesis</keyword>
<dbReference type="InterPro" id="IPR050106">
    <property type="entry name" value="HistidinolP_aminotransfase"/>
</dbReference>
<evidence type="ECO:0000256" key="5">
    <source>
        <dbReference type="ARBA" id="ARBA00022605"/>
    </source>
</evidence>
<dbReference type="Gene3D" id="3.90.1150.10">
    <property type="entry name" value="Aspartate Aminotransferase, domain 1"/>
    <property type="match status" value="1"/>
</dbReference>
<sequence length="326" mass="35952">MTRLFRPRRPGVDYTESSVEWPVDFKEAVLKQAMDQPWRLYPVSQPDRARSRMAELLGIDVERIRFTSGADGAVDLVTRFLPAASSLYIPSPAYPGYRLAAARNRCATHEYQAVLDVERIRTLVDVRPAHVILTWPGNPIGMDSLPVPLASDQVSWTVDATYLSIFSNEFSALVARSESQYNVIFSCSKTEGLAGVRLGGIVLATHDPGYTAEESPFALNTLQLAAAEVLLSPAWRGRAIARHDHMRREHARLTDALTTLGWVSVPSSALSFITVLDPTDSWGIADRQTYAALHAKRFADDGFLRITSCDHNITHLSSVHPVGPAA</sequence>
<accession>A0ABY1RGX0</accession>
<dbReference type="Proteomes" id="UP000194464">
    <property type="component" value="Unassembled WGS sequence"/>
</dbReference>
<dbReference type="InterPro" id="IPR015424">
    <property type="entry name" value="PyrdxlP-dep_Trfase"/>
</dbReference>
<proteinExistence type="inferred from homology"/>
<dbReference type="Pfam" id="PF00155">
    <property type="entry name" value="Aminotran_1_2"/>
    <property type="match status" value="1"/>
</dbReference>